<organism evidence="7 8">
    <name type="scientific">Endocarpon pusillum</name>
    <dbReference type="NCBI Taxonomy" id="364733"/>
    <lineage>
        <taxon>Eukaryota</taxon>
        <taxon>Fungi</taxon>
        <taxon>Dikarya</taxon>
        <taxon>Ascomycota</taxon>
        <taxon>Pezizomycotina</taxon>
        <taxon>Eurotiomycetes</taxon>
        <taxon>Chaetothyriomycetidae</taxon>
        <taxon>Verrucariales</taxon>
        <taxon>Verrucariaceae</taxon>
        <taxon>Endocarpon</taxon>
    </lineage>
</organism>
<protein>
    <recommendedName>
        <fullName evidence="9">Translocator protein</fullName>
    </recommendedName>
</protein>
<evidence type="ECO:0000256" key="5">
    <source>
        <dbReference type="ARBA" id="ARBA00023136"/>
    </source>
</evidence>
<gene>
    <name evidence="7" type="ORF">GJ744_006133</name>
</gene>
<dbReference type="FunFam" id="1.20.1260.100:FF:000001">
    <property type="entry name" value="translocator protein 2"/>
    <property type="match status" value="1"/>
</dbReference>
<feature type="transmembrane region" description="Helical" evidence="6">
    <location>
        <begin position="157"/>
        <end position="181"/>
    </location>
</feature>
<evidence type="ECO:0008006" key="9">
    <source>
        <dbReference type="Google" id="ProtNLM"/>
    </source>
</evidence>
<feature type="transmembrane region" description="Helical" evidence="6">
    <location>
        <begin position="66"/>
        <end position="84"/>
    </location>
</feature>
<dbReference type="Pfam" id="PF03073">
    <property type="entry name" value="TspO_MBR"/>
    <property type="match status" value="1"/>
</dbReference>
<dbReference type="Gene3D" id="1.20.1260.100">
    <property type="entry name" value="TspO/MBR protein"/>
    <property type="match status" value="1"/>
</dbReference>
<evidence type="ECO:0000256" key="4">
    <source>
        <dbReference type="ARBA" id="ARBA00022989"/>
    </source>
</evidence>
<sequence>MPFIPYLTFPASIFSSPTLSTLLPLVLGFAPGFFTESSSNDKKSGFAATEAKFNALQKPPLSPPGWIFPIVWAFLYPSMGYAAHRAWMTGMASTNPSLHDITQRGATLYTLQIAVNMCFTPLYFGLGKPVAGLIDIATLTGMVYYLAYLWKEVDSTATYLLIPYMAWLSFATYLCAGQGYMNGWNFEKGGKRGEGKAE</sequence>
<dbReference type="AlphaFoldDB" id="A0A8H7DWV0"/>
<dbReference type="GO" id="GO:0033013">
    <property type="term" value="P:tetrapyrrole metabolic process"/>
    <property type="evidence" value="ECO:0007669"/>
    <property type="project" value="UniProtKB-ARBA"/>
</dbReference>
<keyword evidence="3 6" id="KW-0812">Transmembrane</keyword>
<feature type="transmembrane region" description="Helical" evidence="6">
    <location>
        <begin position="130"/>
        <end position="150"/>
    </location>
</feature>
<evidence type="ECO:0000256" key="6">
    <source>
        <dbReference type="SAM" id="Phobius"/>
    </source>
</evidence>
<proteinExistence type="inferred from homology"/>
<feature type="transmembrane region" description="Helical" evidence="6">
    <location>
        <begin position="12"/>
        <end position="34"/>
    </location>
</feature>
<dbReference type="InterPro" id="IPR038330">
    <property type="entry name" value="TspO/MBR-related_sf"/>
</dbReference>
<dbReference type="GO" id="GO:0005741">
    <property type="term" value="C:mitochondrial outer membrane"/>
    <property type="evidence" value="ECO:0007669"/>
    <property type="project" value="TreeGrafter"/>
</dbReference>
<evidence type="ECO:0000313" key="7">
    <source>
        <dbReference type="EMBL" id="KAF7502314.1"/>
    </source>
</evidence>
<feature type="transmembrane region" description="Helical" evidence="6">
    <location>
        <begin position="105"/>
        <end position="124"/>
    </location>
</feature>
<keyword evidence="8" id="KW-1185">Reference proteome</keyword>
<evidence type="ECO:0000256" key="1">
    <source>
        <dbReference type="ARBA" id="ARBA00004141"/>
    </source>
</evidence>
<evidence type="ECO:0000256" key="3">
    <source>
        <dbReference type="ARBA" id="ARBA00022692"/>
    </source>
</evidence>
<comment type="subcellular location">
    <subcellularLocation>
        <location evidence="1">Membrane</location>
        <topology evidence="1">Multi-pass membrane protein</topology>
    </subcellularLocation>
</comment>
<comment type="caution">
    <text evidence="7">The sequence shown here is derived from an EMBL/GenBank/DDBJ whole genome shotgun (WGS) entry which is preliminary data.</text>
</comment>
<evidence type="ECO:0000256" key="2">
    <source>
        <dbReference type="ARBA" id="ARBA00007524"/>
    </source>
</evidence>
<dbReference type="CDD" id="cd15904">
    <property type="entry name" value="TSPO_MBR"/>
    <property type="match status" value="1"/>
</dbReference>
<reference evidence="7" key="1">
    <citation type="submission" date="2020-02" db="EMBL/GenBank/DDBJ databases">
        <authorList>
            <person name="Palmer J.M."/>
        </authorList>
    </citation>
    <scope>NUCLEOTIDE SEQUENCE</scope>
    <source>
        <strain evidence="7">EPUS1.4</strain>
        <tissue evidence="7">Thallus</tissue>
    </source>
</reference>
<accession>A0A8H7DWV0</accession>
<dbReference type="PANTHER" id="PTHR10057:SF0">
    <property type="entry name" value="TRANSLOCATOR PROTEIN"/>
    <property type="match status" value="1"/>
</dbReference>
<evidence type="ECO:0000313" key="8">
    <source>
        <dbReference type="Proteomes" id="UP000606974"/>
    </source>
</evidence>
<dbReference type="PANTHER" id="PTHR10057">
    <property type="entry name" value="PERIPHERAL-TYPE BENZODIAZEPINE RECEPTOR"/>
    <property type="match status" value="1"/>
</dbReference>
<dbReference type="OrthoDB" id="8841220at2759"/>
<keyword evidence="5 6" id="KW-0472">Membrane</keyword>
<dbReference type="InterPro" id="IPR004307">
    <property type="entry name" value="TspO_MBR"/>
</dbReference>
<dbReference type="Proteomes" id="UP000606974">
    <property type="component" value="Unassembled WGS sequence"/>
</dbReference>
<keyword evidence="4 6" id="KW-1133">Transmembrane helix</keyword>
<dbReference type="EMBL" id="JAACFV010000271">
    <property type="protein sequence ID" value="KAF7502314.1"/>
    <property type="molecule type" value="Genomic_DNA"/>
</dbReference>
<comment type="similarity">
    <text evidence="2">Belongs to the TspO/BZRP family.</text>
</comment>
<name>A0A8H7DWV0_9EURO</name>